<organism evidence="3 4">
    <name type="scientific">Porites lobata</name>
    <dbReference type="NCBI Taxonomy" id="104759"/>
    <lineage>
        <taxon>Eukaryota</taxon>
        <taxon>Metazoa</taxon>
        <taxon>Cnidaria</taxon>
        <taxon>Anthozoa</taxon>
        <taxon>Hexacorallia</taxon>
        <taxon>Scleractinia</taxon>
        <taxon>Fungiina</taxon>
        <taxon>Poritidae</taxon>
        <taxon>Porites</taxon>
    </lineage>
</organism>
<protein>
    <recommendedName>
        <fullName evidence="2">DEAD/DEAH-box helicase domain-containing protein</fullName>
    </recommendedName>
</protein>
<feature type="non-terminal residue" evidence="3">
    <location>
        <position position="1"/>
    </location>
</feature>
<dbReference type="Pfam" id="PF00270">
    <property type="entry name" value="DEAD"/>
    <property type="match status" value="1"/>
</dbReference>
<dbReference type="Gene3D" id="3.40.50.300">
    <property type="entry name" value="P-loop containing nucleotide triphosphate hydrolases"/>
    <property type="match status" value="1"/>
</dbReference>
<accession>A0ABN8RGW2</accession>
<evidence type="ECO:0000313" key="4">
    <source>
        <dbReference type="Proteomes" id="UP001159405"/>
    </source>
</evidence>
<comment type="caution">
    <text evidence="3">The sequence shown here is derived from an EMBL/GenBank/DDBJ whole genome shotgun (WGS) entry which is preliminary data.</text>
</comment>
<keyword evidence="4" id="KW-1185">Reference proteome</keyword>
<proteinExistence type="inferred from homology"/>
<dbReference type="Proteomes" id="UP001159405">
    <property type="component" value="Unassembled WGS sequence"/>
</dbReference>
<dbReference type="EMBL" id="CALNXK010000243">
    <property type="protein sequence ID" value="CAH3178655.1"/>
    <property type="molecule type" value="Genomic_DNA"/>
</dbReference>
<name>A0ABN8RGW2_9CNID</name>
<evidence type="ECO:0000259" key="2">
    <source>
        <dbReference type="Pfam" id="PF00270"/>
    </source>
</evidence>
<dbReference type="PANTHER" id="PTHR13710:SF120">
    <property type="entry name" value="BIFUNCTIONAL 3'-5' EXONUCLEASE_ATP-DEPENDENT HELICASE WRN"/>
    <property type="match status" value="1"/>
</dbReference>
<evidence type="ECO:0000256" key="1">
    <source>
        <dbReference type="ARBA" id="ARBA00005446"/>
    </source>
</evidence>
<gene>
    <name evidence="3" type="ORF">PLOB_00020923</name>
</gene>
<comment type="similarity">
    <text evidence="1">Belongs to the helicase family. RecQ subfamily.</text>
</comment>
<sequence length="153" mass="17108">AIVNSSYWNITIKPKQVKCLEVVYRGKDTVGFLPTGYGKSIVFHLLPGIFLAKVSSRSTEQSPIHPVIIVISPLNALISDQIRRSTEGKVKAAILNVRKGKNGEDLEFNDTSVANSSWLKDARYDIIFTHPEAVLPCKKGMELFQSQPYQQYV</sequence>
<dbReference type="PANTHER" id="PTHR13710">
    <property type="entry name" value="DNA HELICASE RECQ FAMILY MEMBER"/>
    <property type="match status" value="1"/>
</dbReference>
<evidence type="ECO:0000313" key="3">
    <source>
        <dbReference type="EMBL" id="CAH3178655.1"/>
    </source>
</evidence>
<feature type="domain" description="DEAD/DEAH-box helicase" evidence="2">
    <location>
        <begin position="14"/>
        <end position="135"/>
    </location>
</feature>
<dbReference type="SUPFAM" id="SSF52540">
    <property type="entry name" value="P-loop containing nucleoside triphosphate hydrolases"/>
    <property type="match status" value="1"/>
</dbReference>
<dbReference type="InterPro" id="IPR027417">
    <property type="entry name" value="P-loop_NTPase"/>
</dbReference>
<dbReference type="InterPro" id="IPR011545">
    <property type="entry name" value="DEAD/DEAH_box_helicase_dom"/>
</dbReference>
<reference evidence="3 4" key="1">
    <citation type="submission" date="2022-05" db="EMBL/GenBank/DDBJ databases">
        <authorList>
            <consortium name="Genoscope - CEA"/>
            <person name="William W."/>
        </authorList>
    </citation>
    <scope>NUCLEOTIDE SEQUENCE [LARGE SCALE GENOMIC DNA]</scope>
</reference>